<protein>
    <submittedName>
        <fullName evidence="2">Cellulose synthase/poly-beta-1,6-N-acetylglucosamine synthase-like glycosyltransferase</fullName>
    </submittedName>
</protein>
<dbReference type="EMBL" id="RCCI01000006">
    <property type="protein sequence ID" value="RLJ63668.1"/>
    <property type="molecule type" value="Genomic_DNA"/>
</dbReference>
<name>A0A497XB43_9PROT</name>
<keyword evidence="3" id="KW-1185">Reference proteome</keyword>
<organism evidence="2 3">
    <name type="scientific">Sulfurisoma sediminicola</name>
    <dbReference type="NCBI Taxonomy" id="1381557"/>
    <lineage>
        <taxon>Bacteria</taxon>
        <taxon>Pseudomonadati</taxon>
        <taxon>Pseudomonadota</taxon>
        <taxon>Betaproteobacteria</taxon>
        <taxon>Nitrosomonadales</taxon>
        <taxon>Sterolibacteriaceae</taxon>
        <taxon>Sulfurisoma</taxon>
    </lineage>
</organism>
<dbReference type="InterPro" id="IPR001173">
    <property type="entry name" value="Glyco_trans_2-like"/>
</dbReference>
<dbReference type="Proteomes" id="UP000268908">
    <property type="component" value="Unassembled WGS sequence"/>
</dbReference>
<dbReference type="PANTHER" id="PTHR22916">
    <property type="entry name" value="GLYCOSYLTRANSFERASE"/>
    <property type="match status" value="1"/>
</dbReference>
<dbReference type="OrthoDB" id="9798249at2"/>
<sequence>MSTGTPGRDWPKVTIMIPTYGQADMVLQAIDSALAQDYPNLEVIVADDASPDNTCEVVAGRSNPRLRYHRNRENLGRVANYRNTLYDLATGEWVVNLDGDDRYTDPGFVSAAMAVALSDSAVVMVSARRTVERNGLIVDVTRIPEAPWLDGLDLVRGLPAVSYHLPHMTTLYRRAPAMELGFYRMDLISGDWESLYRLALHGRVAFVDRIVGAWRAGEANASRVADWRARASNLQIWPAIFVEAVQAGLPRSEAARVQALTMSYFAYLGFSDVLASAGAGAAWRYLAVLWREQRPTAWRLLLDPRCLLRLGIAAVAPRSRRPR</sequence>
<dbReference type="Gene3D" id="3.90.550.10">
    <property type="entry name" value="Spore Coat Polysaccharide Biosynthesis Protein SpsA, Chain A"/>
    <property type="match status" value="1"/>
</dbReference>
<evidence type="ECO:0000313" key="2">
    <source>
        <dbReference type="EMBL" id="RLJ63668.1"/>
    </source>
</evidence>
<dbReference type="InterPro" id="IPR029044">
    <property type="entry name" value="Nucleotide-diphossugar_trans"/>
</dbReference>
<dbReference type="SUPFAM" id="SSF53448">
    <property type="entry name" value="Nucleotide-diphospho-sugar transferases"/>
    <property type="match status" value="1"/>
</dbReference>
<feature type="domain" description="Glycosyltransferase 2-like" evidence="1">
    <location>
        <begin position="14"/>
        <end position="179"/>
    </location>
</feature>
<evidence type="ECO:0000259" key="1">
    <source>
        <dbReference type="Pfam" id="PF00535"/>
    </source>
</evidence>
<reference evidence="2 3" key="1">
    <citation type="submission" date="2018-10" db="EMBL/GenBank/DDBJ databases">
        <title>Genomic Encyclopedia of Type Strains, Phase IV (KMG-IV): sequencing the most valuable type-strain genomes for metagenomic binning, comparative biology and taxonomic classification.</title>
        <authorList>
            <person name="Goeker M."/>
        </authorList>
    </citation>
    <scope>NUCLEOTIDE SEQUENCE [LARGE SCALE GENOMIC DNA]</scope>
    <source>
        <strain evidence="2 3">DSM 26916</strain>
    </source>
</reference>
<accession>A0A497XB43</accession>
<dbReference type="RefSeq" id="WP_121242507.1">
    <property type="nucleotide sequence ID" value="NZ_BHVV01000003.1"/>
</dbReference>
<comment type="caution">
    <text evidence="2">The sequence shown here is derived from an EMBL/GenBank/DDBJ whole genome shotgun (WGS) entry which is preliminary data.</text>
</comment>
<gene>
    <name evidence="2" type="ORF">DFR35_2298</name>
</gene>
<dbReference type="GO" id="GO:0016758">
    <property type="term" value="F:hexosyltransferase activity"/>
    <property type="evidence" value="ECO:0007669"/>
    <property type="project" value="UniProtKB-ARBA"/>
</dbReference>
<keyword evidence="2" id="KW-0808">Transferase</keyword>
<dbReference type="Pfam" id="PF00535">
    <property type="entry name" value="Glycos_transf_2"/>
    <property type="match status" value="1"/>
</dbReference>
<dbReference type="PANTHER" id="PTHR22916:SF3">
    <property type="entry name" value="UDP-GLCNAC:BETAGAL BETA-1,3-N-ACETYLGLUCOSAMINYLTRANSFERASE-LIKE PROTEIN 1"/>
    <property type="match status" value="1"/>
</dbReference>
<evidence type="ECO:0000313" key="3">
    <source>
        <dbReference type="Proteomes" id="UP000268908"/>
    </source>
</evidence>
<proteinExistence type="predicted"/>
<dbReference type="AlphaFoldDB" id="A0A497XB43"/>